<feature type="domain" description="Galactosyltransferase C-terminal" evidence="2">
    <location>
        <begin position="165"/>
        <end position="240"/>
    </location>
</feature>
<dbReference type="KEGG" id="tad:TRIADDRAFT_32537"/>
<proteinExistence type="predicted"/>
<dbReference type="EMBL" id="DS985263">
    <property type="protein sequence ID" value="EDV20122.1"/>
    <property type="molecule type" value="Genomic_DNA"/>
</dbReference>
<accession>B3SB85</accession>
<reference evidence="3 4" key="1">
    <citation type="journal article" date="2008" name="Nature">
        <title>The Trichoplax genome and the nature of placozoans.</title>
        <authorList>
            <person name="Srivastava M."/>
            <person name="Begovic E."/>
            <person name="Chapman J."/>
            <person name="Putnam N.H."/>
            <person name="Hellsten U."/>
            <person name="Kawashima T."/>
            <person name="Kuo A."/>
            <person name="Mitros T."/>
            <person name="Salamov A."/>
            <person name="Carpenter M.L."/>
            <person name="Signorovitch A.Y."/>
            <person name="Moreno M.A."/>
            <person name="Kamm K."/>
            <person name="Grimwood J."/>
            <person name="Schmutz J."/>
            <person name="Shapiro H."/>
            <person name="Grigoriev I.V."/>
            <person name="Buss L.W."/>
            <person name="Schierwater B."/>
            <person name="Dellaporta S.L."/>
            <person name="Rokhsar D.S."/>
        </authorList>
    </citation>
    <scope>NUCLEOTIDE SEQUENCE [LARGE SCALE GENOMIC DNA]</scope>
    <source>
        <strain evidence="3 4">Grell-BS-1999</strain>
    </source>
</reference>
<dbReference type="InParanoid" id="B3SB85"/>
<evidence type="ECO:0000259" key="2">
    <source>
        <dbReference type="Pfam" id="PF02709"/>
    </source>
</evidence>
<dbReference type="eggNOG" id="KOG3588">
    <property type="taxonomic scope" value="Eukaryota"/>
</dbReference>
<name>B3SB85_TRIAD</name>
<dbReference type="GeneID" id="6758718"/>
<gene>
    <name evidence="3" type="ORF">TRIADDRAFT_32537</name>
</gene>
<dbReference type="HOGENOM" id="CLU_078350_0_0_1"/>
<keyword evidence="1" id="KW-0808">Transferase</keyword>
<dbReference type="InterPro" id="IPR027791">
    <property type="entry name" value="Galactosyl_T_C"/>
</dbReference>
<evidence type="ECO:0000313" key="3">
    <source>
        <dbReference type="EMBL" id="EDV20122.1"/>
    </source>
</evidence>
<dbReference type="CTD" id="6758718"/>
<dbReference type="PhylomeDB" id="B3SB85"/>
<dbReference type="InterPro" id="IPR051227">
    <property type="entry name" value="CS_glycosyltransferase"/>
</dbReference>
<dbReference type="Pfam" id="PF02709">
    <property type="entry name" value="Glyco_transf_7C"/>
    <property type="match status" value="1"/>
</dbReference>
<keyword evidence="4" id="KW-1185">Reference proteome</keyword>
<dbReference type="PANTHER" id="PTHR12369:SF5">
    <property type="entry name" value="HEXOSYLTRANSFERASE"/>
    <property type="match status" value="1"/>
</dbReference>
<dbReference type="OrthoDB" id="5971499at2759"/>
<dbReference type="RefSeq" id="XP_002117506.1">
    <property type="nucleotide sequence ID" value="XM_002117470.1"/>
</dbReference>
<dbReference type="Gene3D" id="3.90.550.10">
    <property type="entry name" value="Spore Coat Polysaccharide Biosynthesis Protein SpsA, Chain A"/>
    <property type="match status" value="1"/>
</dbReference>
<evidence type="ECO:0000313" key="4">
    <source>
        <dbReference type="Proteomes" id="UP000009022"/>
    </source>
</evidence>
<evidence type="ECO:0000256" key="1">
    <source>
        <dbReference type="ARBA" id="ARBA00022679"/>
    </source>
</evidence>
<dbReference type="SUPFAM" id="SSF53448">
    <property type="entry name" value="Nucleotide-diphospho-sugar transferases"/>
    <property type="match status" value="1"/>
</dbReference>
<sequence length="263" mass="31117">MLIQHSKSKAIWRIADYFYRNKESKQLCRINQLEWNQQIHVSIILAIQQQGYWVQYFLHQVNQYYQTSHDEYFSVVLVDFGSTDIDIPALLRSSSFKKIQLVQLGRKHKRFSRSAGINAGVQAINNRRSIIVAYDLHLNLPLDLIDNVRKRCFPGKTVYMPILLRLHCNASPNDPNGEWEEYGFGIMALYREDFLRIGGYNASQFRYRWGGEDSAFLNQLLYHHYDIERVCHPKLYHHFHRRLPWKKGTVDDFVANVALLFHI</sequence>
<dbReference type="Proteomes" id="UP000009022">
    <property type="component" value="Unassembled WGS sequence"/>
</dbReference>
<dbReference type="AlphaFoldDB" id="B3SB85"/>
<dbReference type="PANTHER" id="PTHR12369">
    <property type="entry name" value="CHONDROITIN SYNTHASE"/>
    <property type="match status" value="1"/>
</dbReference>
<dbReference type="InterPro" id="IPR029044">
    <property type="entry name" value="Nucleotide-diphossugar_trans"/>
</dbReference>
<dbReference type="GO" id="GO:0008376">
    <property type="term" value="F:acetylgalactosaminyltransferase activity"/>
    <property type="evidence" value="ECO:0000318"/>
    <property type="project" value="GO_Central"/>
</dbReference>
<organism evidence="3 4">
    <name type="scientific">Trichoplax adhaerens</name>
    <name type="common">Trichoplax reptans</name>
    <dbReference type="NCBI Taxonomy" id="10228"/>
    <lineage>
        <taxon>Eukaryota</taxon>
        <taxon>Metazoa</taxon>
        <taxon>Placozoa</taxon>
        <taxon>Uniplacotomia</taxon>
        <taxon>Trichoplacea</taxon>
        <taxon>Trichoplacidae</taxon>
        <taxon>Trichoplax</taxon>
    </lineage>
</organism>
<protein>
    <recommendedName>
        <fullName evidence="2">Galactosyltransferase C-terminal domain-containing protein</fullName>
    </recommendedName>
</protein>